<comment type="catalytic activity">
    <reaction evidence="5">
        <text>(6S)-5-formyl-5,6,7,8-tetrahydrofolate + ATP = (6R)-5,10-methenyltetrahydrofolate + ADP + phosphate</text>
        <dbReference type="Rhea" id="RHEA:10488"/>
        <dbReference type="ChEBI" id="CHEBI:30616"/>
        <dbReference type="ChEBI" id="CHEBI:43474"/>
        <dbReference type="ChEBI" id="CHEBI:57455"/>
        <dbReference type="ChEBI" id="CHEBI:57457"/>
        <dbReference type="ChEBI" id="CHEBI:456216"/>
        <dbReference type="EC" id="6.3.3.2"/>
    </reaction>
</comment>
<dbReference type="PANTHER" id="PTHR23407">
    <property type="entry name" value="ATPASE INHIBITOR/5-FORMYLTETRAHYDROFOLATE CYCLO-LIGASE"/>
    <property type="match status" value="1"/>
</dbReference>
<name>A0A6M8B1Y1_9ACTO</name>
<dbReference type="Gene3D" id="3.40.50.10420">
    <property type="entry name" value="NagB/RpiA/CoA transferase-like"/>
    <property type="match status" value="1"/>
</dbReference>
<dbReference type="EC" id="6.3.3.2" evidence="5"/>
<dbReference type="Proteomes" id="UP000504752">
    <property type="component" value="Chromosome"/>
</dbReference>
<dbReference type="PIRSF" id="PIRSF006806">
    <property type="entry name" value="FTHF_cligase"/>
    <property type="match status" value="1"/>
</dbReference>
<feature type="binding site" evidence="4">
    <location>
        <begin position="151"/>
        <end position="159"/>
    </location>
    <ligand>
        <name>ATP</name>
        <dbReference type="ChEBI" id="CHEBI:30616"/>
    </ligand>
</feature>
<reference evidence="7 8" key="1">
    <citation type="submission" date="2020-05" db="EMBL/GenBank/DDBJ databases">
        <title>Actinomyces sp. zg-325.</title>
        <authorList>
            <person name="Yang C."/>
        </authorList>
    </citation>
    <scope>NUCLEOTIDE SEQUENCE [LARGE SCALE GENOMIC DNA]</scope>
    <source>
        <strain evidence="8">zg-325</strain>
    </source>
</reference>
<feature type="binding site" evidence="4">
    <location>
        <position position="67"/>
    </location>
    <ligand>
        <name>substrate</name>
    </ligand>
</feature>
<evidence type="ECO:0000256" key="2">
    <source>
        <dbReference type="ARBA" id="ARBA00022741"/>
    </source>
</evidence>
<dbReference type="InterPro" id="IPR024185">
    <property type="entry name" value="FTHF_cligase-like_sf"/>
</dbReference>
<keyword evidence="7" id="KW-0436">Ligase</keyword>
<evidence type="ECO:0000313" key="7">
    <source>
        <dbReference type="EMBL" id="QKD80338.1"/>
    </source>
</evidence>
<organism evidence="7 8">
    <name type="scientific">Actinomyces marmotae</name>
    <dbReference type="NCBI Taxonomy" id="2737173"/>
    <lineage>
        <taxon>Bacteria</taxon>
        <taxon>Bacillati</taxon>
        <taxon>Actinomycetota</taxon>
        <taxon>Actinomycetes</taxon>
        <taxon>Actinomycetales</taxon>
        <taxon>Actinomycetaceae</taxon>
        <taxon>Actinomyces</taxon>
    </lineage>
</organism>
<keyword evidence="8" id="KW-1185">Reference proteome</keyword>
<evidence type="ECO:0000256" key="5">
    <source>
        <dbReference type="RuleBase" id="RU361279"/>
    </source>
</evidence>
<evidence type="ECO:0000313" key="8">
    <source>
        <dbReference type="Proteomes" id="UP000504752"/>
    </source>
</evidence>
<feature type="binding site" evidence="4">
    <location>
        <position position="72"/>
    </location>
    <ligand>
        <name>substrate</name>
    </ligand>
</feature>
<dbReference type="GO" id="GO:0009396">
    <property type="term" value="P:folic acid-containing compound biosynthetic process"/>
    <property type="evidence" value="ECO:0007669"/>
    <property type="project" value="TreeGrafter"/>
</dbReference>
<accession>A0A6M8B1Y1</accession>
<keyword evidence="3 4" id="KW-0067">ATP-binding</keyword>
<dbReference type="Pfam" id="PF01812">
    <property type="entry name" value="5-FTHF_cyc-lig"/>
    <property type="match status" value="1"/>
</dbReference>
<dbReference type="PANTHER" id="PTHR23407:SF1">
    <property type="entry name" value="5-FORMYLTETRAHYDROFOLATE CYCLO-LIGASE"/>
    <property type="match status" value="1"/>
</dbReference>
<comment type="similarity">
    <text evidence="1 5">Belongs to the 5-formyltetrahydrofolate cyclo-ligase family.</text>
</comment>
<feature type="region of interest" description="Disordered" evidence="6">
    <location>
        <begin position="1"/>
        <end position="22"/>
    </location>
</feature>
<evidence type="ECO:0000256" key="3">
    <source>
        <dbReference type="ARBA" id="ARBA00022840"/>
    </source>
</evidence>
<gene>
    <name evidence="7" type="ORF">HPC72_09055</name>
</gene>
<dbReference type="GO" id="GO:0030272">
    <property type="term" value="F:5-formyltetrahydrofolate cyclo-ligase activity"/>
    <property type="evidence" value="ECO:0007669"/>
    <property type="project" value="UniProtKB-EC"/>
</dbReference>
<dbReference type="NCBIfam" id="TIGR02727">
    <property type="entry name" value="MTHFS_bact"/>
    <property type="match status" value="1"/>
</dbReference>
<evidence type="ECO:0000256" key="4">
    <source>
        <dbReference type="PIRSR" id="PIRSR006806-1"/>
    </source>
</evidence>
<keyword evidence="2 4" id="KW-0547">Nucleotide-binding</keyword>
<dbReference type="GO" id="GO:0035999">
    <property type="term" value="P:tetrahydrofolate interconversion"/>
    <property type="evidence" value="ECO:0007669"/>
    <property type="project" value="TreeGrafter"/>
</dbReference>
<comment type="cofactor">
    <cofactor evidence="5">
        <name>Mg(2+)</name>
        <dbReference type="ChEBI" id="CHEBI:18420"/>
    </cofactor>
</comment>
<dbReference type="SUPFAM" id="SSF100950">
    <property type="entry name" value="NagB/RpiA/CoA transferase-like"/>
    <property type="match status" value="1"/>
</dbReference>
<dbReference type="AlphaFoldDB" id="A0A6M8B1Y1"/>
<dbReference type="RefSeq" id="WP_159522580.1">
    <property type="nucleotide sequence ID" value="NZ_CP053642.1"/>
</dbReference>
<keyword evidence="5" id="KW-0460">Magnesium</keyword>
<sequence length="216" mass="23562">MSSQARPSPAPAGLETSHDKGRWRQILRQRRRREHPHPNAGHCPACESLMEHALQAVEGMRTIAAYVSVGNEPCTRLLLEHLEAEGREVLLPVLGPQLSRGWGRFTGIADLAERAPGRPPEPGGAPLPAEAVSDVDALIIPALAIDRAGNRLGQGGGWYDRALPLRREGALVLAVVYDDELTPHQLPTEPHDQRVDAVITPEQWFLLERSVFASGS</sequence>
<dbReference type="InterPro" id="IPR002698">
    <property type="entry name" value="FTHF_cligase"/>
</dbReference>
<dbReference type="EMBL" id="CP053642">
    <property type="protein sequence ID" value="QKD80338.1"/>
    <property type="molecule type" value="Genomic_DNA"/>
</dbReference>
<proteinExistence type="inferred from homology"/>
<keyword evidence="5" id="KW-0479">Metal-binding</keyword>
<protein>
    <recommendedName>
        <fullName evidence="5">5-formyltetrahydrofolate cyclo-ligase</fullName>
        <ecNumber evidence="5">6.3.3.2</ecNumber>
    </recommendedName>
</protein>
<dbReference type="KEGG" id="amam:HPC72_09055"/>
<dbReference type="GO" id="GO:0046872">
    <property type="term" value="F:metal ion binding"/>
    <property type="evidence" value="ECO:0007669"/>
    <property type="project" value="UniProtKB-KW"/>
</dbReference>
<evidence type="ECO:0000256" key="1">
    <source>
        <dbReference type="ARBA" id="ARBA00010638"/>
    </source>
</evidence>
<dbReference type="GO" id="GO:0005524">
    <property type="term" value="F:ATP binding"/>
    <property type="evidence" value="ECO:0007669"/>
    <property type="project" value="UniProtKB-KW"/>
</dbReference>
<dbReference type="InterPro" id="IPR037171">
    <property type="entry name" value="NagB/RpiA_transferase-like"/>
</dbReference>
<evidence type="ECO:0000256" key="6">
    <source>
        <dbReference type="SAM" id="MobiDB-lite"/>
    </source>
</evidence>